<proteinExistence type="predicted"/>
<dbReference type="Pfam" id="PF25597">
    <property type="entry name" value="SH3_retrovirus"/>
    <property type="match status" value="1"/>
</dbReference>
<dbReference type="InterPro" id="IPR057670">
    <property type="entry name" value="SH3_retrovirus"/>
</dbReference>
<feature type="domain" description="Reverse transcriptase Ty1/copia-type" evidence="3">
    <location>
        <begin position="881"/>
        <end position="1017"/>
    </location>
</feature>
<protein>
    <submittedName>
        <fullName evidence="5">Putative ribonuclease H-like domain-containing protein</fullName>
    </submittedName>
</protein>
<accession>A0A6L2MS37</accession>
<gene>
    <name evidence="5" type="ORF">Tci_047143</name>
</gene>
<feature type="coiled-coil region" evidence="1">
    <location>
        <begin position="548"/>
        <end position="575"/>
    </location>
</feature>
<name>A0A6L2MS37_TANCI</name>
<evidence type="ECO:0000259" key="3">
    <source>
        <dbReference type="Pfam" id="PF07727"/>
    </source>
</evidence>
<feature type="compositionally biased region" description="Basic and acidic residues" evidence="2">
    <location>
        <begin position="179"/>
        <end position="189"/>
    </location>
</feature>
<feature type="region of interest" description="Disordered" evidence="2">
    <location>
        <begin position="375"/>
        <end position="395"/>
    </location>
</feature>
<dbReference type="PANTHER" id="PTHR11439">
    <property type="entry name" value="GAG-POL-RELATED RETROTRANSPOSON"/>
    <property type="match status" value="1"/>
</dbReference>
<dbReference type="AlphaFoldDB" id="A0A6L2MS37"/>
<evidence type="ECO:0000256" key="1">
    <source>
        <dbReference type="SAM" id="Coils"/>
    </source>
</evidence>
<dbReference type="EMBL" id="BKCJ010007029">
    <property type="protein sequence ID" value="GEU75165.1"/>
    <property type="molecule type" value="Genomic_DNA"/>
</dbReference>
<feature type="region of interest" description="Disordered" evidence="2">
    <location>
        <begin position="179"/>
        <end position="208"/>
    </location>
</feature>
<dbReference type="InterPro" id="IPR013103">
    <property type="entry name" value="RVT_2"/>
</dbReference>
<feature type="domain" description="Retroviral polymerase SH3-like" evidence="4">
    <location>
        <begin position="635"/>
        <end position="684"/>
    </location>
</feature>
<evidence type="ECO:0000259" key="4">
    <source>
        <dbReference type="Pfam" id="PF25597"/>
    </source>
</evidence>
<reference evidence="5" key="1">
    <citation type="journal article" date="2019" name="Sci. Rep.">
        <title>Draft genome of Tanacetum cinerariifolium, the natural source of mosquito coil.</title>
        <authorList>
            <person name="Yamashiro T."/>
            <person name="Shiraishi A."/>
            <person name="Satake H."/>
            <person name="Nakayama K."/>
        </authorList>
    </citation>
    <scope>NUCLEOTIDE SEQUENCE</scope>
</reference>
<dbReference type="PANTHER" id="PTHR11439:SF509">
    <property type="entry name" value="RNA-DIRECTED DNA POLYMERASE"/>
    <property type="match status" value="1"/>
</dbReference>
<dbReference type="Pfam" id="PF07727">
    <property type="entry name" value="RVT_2"/>
    <property type="match status" value="1"/>
</dbReference>
<organism evidence="5">
    <name type="scientific">Tanacetum cinerariifolium</name>
    <name type="common">Dalmatian daisy</name>
    <name type="synonym">Chrysanthemum cinerariifolium</name>
    <dbReference type="NCBI Taxonomy" id="118510"/>
    <lineage>
        <taxon>Eukaryota</taxon>
        <taxon>Viridiplantae</taxon>
        <taxon>Streptophyta</taxon>
        <taxon>Embryophyta</taxon>
        <taxon>Tracheophyta</taxon>
        <taxon>Spermatophyta</taxon>
        <taxon>Magnoliopsida</taxon>
        <taxon>eudicotyledons</taxon>
        <taxon>Gunneridae</taxon>
        <taxon>Pentapetalae</taxon>
        <taxon>asterids</taxon>
        <taxon>campanulids</taxon>
        <taxon>Asterales</taxon>
        <taxon>Asteraceae</taxon>
        <taxon>Asteroideae</taxon>
        <taxon>Anthemideae</taxon>
        <taxon>Anthemidinae</taxon>
        <taxon>Tanacetum</taxon>
    </lineage>
</organism>
<feature type="region of interest" description="Disordered" evidence="2">
    <location>
        <begin position="705"/>
        <end position="744"/>
    </location>
</feature>
<evidence type="ECO:0000256" key="2">
    <source>
        <dbReference type="SAM" id="MobiDB-lite"/>
    </source>
</evidence>
<comment type="caution">
    <text evidence="5">The sequence shown here is derived from an EMBL/GenBank/DDBJ whole genome shotgun (WGS) entry which is preliminary data.</text>
</comment>
<sequence>MILKEKLLSIMKLNWFFIMHYLKRKESINSGFARFNTIITSLKALDEGFSSKNYVRKFLRALYPKWRAKVTTIEESKYLSSLALDELIGNLKVHEVVMEKDFKFYRGKNERDKSIALKAKKESSDDETSTSESDDEEYVMAVRNFKKFFRINGKFVRQPREEKKSFRQRCCDPNHLIEECSKPPKDKNQRAFVEGSWSDSSEEDDEKVNNETCLVAQASSEMIDYSLWEVIKNSATLLKTQVMESVTTVMPITTIEEKAQRRLEVKARSTLMMGIPNEHQLKFNFIKDAKQLLEAVEKRFGGNAATKKTQMNLLKQHYENFIASSLEMLDQTFGRLQKLVSQLELLAGLDTMSMDDNYNNIKVYEPKVKGMSSSSSSTQNMAFMSSSNNNSSSTNGTVNNVQAVNTARVSTTSTQVNGAYSINIDNLGDVVICSFFASQPSSHQLVHEDLEQIYPDDMDEMDLRWQMAMLSMRARMECRAPRNQDNQHKENSIRSMHVETSASTALVSYDGLGGYDWSDQAEEGPNYALMAFSSSSFDSNVSNDSTCLKSCLETIKLLKSQNEQLLKDLKKSELMVLDEFANKHVAENNKSSEEEPKVVRKNDDAPIIKEWVSDDEEENATQPKIEKKHLGLTLLRKNHLGKFDVKADESFFVGYTLNSKAFRVFNSRTRIVEENLHIRFSENTPNVVVGTQSNGFADTKQVIMQSSHDDGSKTSSNDAKKFDEDPRKENECNDQEKEDNVNNTNNFNTVSLAFNVAGINEDNELLFDPNMPALEDISIFNSLNDDEDDGIVADMNNLDTTIQVSPTPTTRTYKDHLLDQVIRDLQTSIQTRKMSKNLEEHGFVSTIQQRTNNKDLQNYLFACFLSQEEPKKALNGFSRIKKDERGIVKRNKARLVAQGHTQEERIDYDEVFSPVTRIEAIRLFLAYASFKDFVVYQMDVKSAFLYEEIEEEVYVCQPPVFEDLDFPDRVYKVEKALYGLHQAPRAWYETLSTYLLDNGFQRWKIDKTLFIKRYLKGQPKLGLWYLKDSPFDLVAYTDNDYAGASLDRKSTIGGCQFLGCRLISWQCKKQTVVANFIIEAGYVVASNCCSFGFKINHLIMAEVSAASEL</sequence>
<keyword evidence="1" id="KW-0175">Coiled coil</keyword>
<feature type="compositionally biased region" description="Basic and acidic residues" evidence="2">
    <location>
        <begin position="707"/>
        <end position="740"/>
    </location>
</feature>
<evidence type="ECO:0000313" key="5">
    <source>
        <dbReference type="EMBL" id="GEU75165.1"/>
    </source>
</evidence>